<dbReference type="GO" id="GO:0005524">
    <property type="term" value="F:ATP binding"/>
    <property type="evidence" value="ECO:0007669"/>
    <property type="project" value="UniProtKB-UniRule"/>
</dbReference>
<gene>
    <name evidence="8 10" type="primary">tilS</name>
    <name evidence="10" type="ORF">PRUB_a3859</name>
</gene>
<dbReference type="InterPro" id="IPR012795">
    <property type="entry name" value="tRNA_Ile_lys_synt_N"/>
</dbReference>
<evidence type="ECO:0000256" key="5">
    <source>
        <dbReference type="ARBA" id="ARBA00022741"/>
    </source>
</evidence>
<evidence type="ECO:0000256" key="7">
    <source>
        <dbReference type="ARBA" id="ARBA00048539"/>
    </source>
</evidence>
<dbReference type="PANTHER" id="PTHR43033">
    <property type="entry name" value="TRNA(ILE)-LYSIDINE SYNTHASE-RELATED"/>
    <property type="match status" value="1"/>
</dbReference>
<dbReference type="GeneID" id="61357674"/>
<dbReference type="Pfam" id="PF11734">
    <property type="entry name" value="TilS_C"/>
    <property type="match status" value="1"/>
</dbReference>
<comment type="subcellular location">
    <subcellularLocation>
        <location evidence="1 8">Cytoplasm</location>
    </subcellularLocation>
</comment>
<dbReference type="Proteomes" id="UP000016480">
    <property type="component" value="Unassembled WGS sequence"/>
</dbReference>
<evidence type="ECO:0000256" key="8">
    <source>
        <dbReference type="HAMAP-Rule" id="MF_01161"/>
    </source>
</evidence>
<sequence>MSVIMTQTPLYKRFSASLDALLANEVAREETHTVTHTAPRGLTVALSGGVDSMVLLHLCHHYVQFHPHLALQAIYVDHGLSPNSLQWQAFCQTQCDALAVEFTPVSVKVLAQSRQSLEAQARAARYDALDKRAHQGNALVLGQHGDDQVETFLLRLKRGSGLQGLGAMHAHSMLPSGRVCLRPLLSSERADIEAYAQTFGIDHIEDESNLSDKFDRNFLRNQVLPLLKSRFSGFIPSVMRTVELLQGQQALLDEITQADLAQCRSELSLSVSRLAQFAPLRQKNLVRAWLAEQGVQMPSQKQLDQILSQALNARADAQMTVSLSGGQVRRFREQLHWVTEQPPRQVLCNVGLKKVALDDNTTLSVIEGQGVRHPTADEQVSVRFNCLNEKVKPPGRSGRNTLKHWLKDYDVPTWERNRVPLIYYNDELVQVVGFFVNEAYASSQGLSWKLEDARNTKNR</sequence>
<protein>
    <recommendedName>
        <fullName evidence="8">tRNA(Ile)-lysidine synthase</fullName>
        <ecNumber evidence="8">6.3.4.19</ecNumber>
    </recommendedName>
    <alternativeName>
        <fullName evidence="8">tRNA(Ile)-2-lysyl-cytidine synthase</fullName>
    </alternativeName>
    <alternativeName>
        <fullName evidence="8">tRNA(Ile)-lysidine synthetase</fullName>
    </alternativeName>
</protein>
<dbReference type="NCBIfam" id="TIGR02432">
    <property type="entry name" value="lysidine_TilS_N"/>
    <property type="match status" value="1"/>
</dbReference>
<evidence type="ECO:0000256" key="1">
    <source>
        <dbReference type="ARBA" id="ARBA00004496"/>
    </source>
</evidence>
<dbReference type="Pfam" id="PF09179">
    <property type="entry name" value="TilS"/>
    <property type="match status" value="1"/>
</dbReference>
<dbReference type="Pfam" id="PF01171">
    <property type="entry name" value="ATP_bind_3"/>
    <property type="match status" value="1"/>
</dbReference>
<evidence type="ECO:0000259" key="9">
    <source>
        <dbReference type="SMART" id="SM00977"/>
    </source>
</evidence>
<keyword evidence="5 8" id="KW-0547">Nucleotide-binding</keyword>
<dbReference type="SUPFAM" id="SSF56037">
    <property type="entry name" value="PheT/TilS domain"/>
    <property type="match status" value="1"/>
</dbReference>
<dbReference type="GO" id="GO:0005737">
    <property type="term" value="C:cytoplasm"/>
    <property type="evidence" value="ECO:0007669"/>
    <property type="project" value="UniProtKB-SubCell"/>
</dbReference>
<dbReference type="SUPFAM" id="SSF52402">
    <property type="entry name" value="Adenine nucleotide alpha hydrolases-like"/>
    <property type="match status" value="1"/>
</dbReference>
<name>A0A8T0C8B5_9GAMM</name>
<feature type="domain" description="Lysidine-tRNA(Ile) synthetase C-terminal" evidence="9">
    <location>
        <begin position="380"/>
        <end position="448"/>
    </location>
</feature>
<dbReference type="SMART" id="SM00977">
    <property type="entry name" value="TilS_C"/>
    <property type="match status" value="1"/>
</dbReference>
<keyword evidence="4 8" id="KW-0819">tRNA processing</keyword>
<comment type="domain">
    <text evidence="8">The N-terminal region contains the highly conserved SGGXDS motif, predicted to be a P-loop motif involved in ATP binding.</text>
</comment>
<comment type="caution">
    <text evidence="10">The sequence shown here is derived from an EMBL/GenBank/DDBJ whole genome shotgun (WGS) entry which is preliminary data.</text>
</comment>
<evidence type="ECO:0000313" key="10">
    <source>
        <dbReference type="EMBL" id="KAF7787014.1"/>
    </source>
</evidence>
<evidence type="ECO:0000313" key="11">
    <source>
        <dbReference type="Proteomes" id="UP000016480"/>
    </source>
</evidence>
<comment type="catalytic activity">
    <reaction evidence="7 8">
        <text>cytidine(34) in tRNA(Ile2) + L-lysine + ATP = lysidine(34) in tRNA(Ile2) + AMP + diphosphate + H(+)</text>
        <dbReference type="Rhea" id="RHEA:43744"/>
        <dbReference type="Rhea" id="RHEA-COMP:10625"/>
        <dbReference type="Rhea" id="RHEA-COMP:10670"/>
        <dbReference type="ChEBI" id="CHEBI:15378"/>
        <dbReference type="ChEBI" id="CHEBI:30616"/>
        <dbReference type="ChEBI" id="CHEBI:32551"/>
        <dbReference type="ChEBI" id="CHEBI:33019"/>
        <dbReference type="ChEBI" id="CHEBI:82748"/>
        <dbReference type="ChEBI" id="CHEBI:83665"/>
        <dbReference type="ChEBI" id="CHEBI:456215"/>
        <dbReference type="EC" id="6.3.4.19"/>
    </reaction>
</comment>
<dbReference type="GO" id="GO:0006400">
    <property type="term" value="P:tRNA modification"/>
    <property type="evidence" value="ECO:0007669"/>
    <property type="project" value="UniProtKB-UniRule"/>
</dbReference>
<dbReference type="InterPro" id="IPR012094">
    <property type="entry name" value="tRNA_Ile_lys_synt"/>
</dbReference>
<proteinExistence type="inferred from homology"/>
<dbReference type="CDD" id="cd01992">
    <property type="entry name" value="TilS_N"/>
    <property type="match status" value="1"/>
</dbReference>
<dbReference type="EMBL" id="AHCD03000034">
    <property type="protein sequence ID" value="KAF7787014.1"/>
    <property type="molecule type" value="Genomic_DNA"/>
</dbReference>
<dbReference type="Gene3D" id="3.40.50.620">
    <property type="entry name" value="HUPs"/>
    <property type="match status" value="1"/>
</dbReference>
<keyword evidence="3 8" id="KW-0436">Ligase</keyword>
<dbReference type="HAMAP" id="MF_01161">
    <property type="entry name" value="tRNA_Ile_lys_synt"/>
    <property type="match status" value="1"/>
</dbReference>
<comment type="similarity">
    <text evidence="8">Belongs to the tRNA(Ile)-lysidine synthase family.</text>
</comment>
<dbReference type="InterPro" id="IPR015262">
    <property type="entry name" value="tRNA_Ile_lys_synt_subst-bd"/>
</dbReference>
<dbReference type="EC" id="6.3.4.19" evidence="8"/>
<dbReference type="RefSeq" id="WP_010385771.1">
    <property type="nucleotide sequence ID" value="NZ_AHCD03000034.1"/>
</dbReference>
<accession>A0A8T0C8B5</accession>
<dbReference type="GO" id="GO:0032267">
    <property type="term" value="F:tRNA(Ile)-lysidine synthase activity"/>
    <property type="evidence" value="ECO:0007669"/>
    <property type="project" value="UniProtKB-EC"/>
</dbReference>
<dbReference type="NCBIfam" id="TIGR02433">
    <property type="entry name" value="lysidine_TilS_C"/>
    <property type="match status" value="1"/>
</dbReference>
<feature type="binding site" evidence="8">
    <location>
        <begin position="47"/>
        <end position="52"/>
    </location>
    <ligand>
        <name>ATP</name>
        <dbReference type="ChEBI" id="CHEBI:30616"/>
    </ligand>
</feature>
<keyword evidence="6 8" id="KW-0067">ATP-binding</keyword>
<evidence type="ECO:0000256" key="3">
    <source>
        <dbReference type="ARBA" id="ARBA00022598"/>
    </source>
</evidence>
<comment type="function">
    <text evidence="8">Ligates lysine onto the cytidine present at position 34 of the AUA codon-specific tRNA(Ile) that contains the anticodon CAU, in an ATP-dependent manner. Cytidine is converted to lysidine, thus changing the amino acid specificity of the tRNA from methionine to isoleucine.</text>
</comment>
<dbReference type="InterPro" id="IPR011063">
    <property type="entry name" value="TilS/TtcA_N"/>
</dbReference>
<dbReference type="SUPFAM" id="SSF82829">
    <property type="entry name" value="MesJ substrate recognition domain-like"/>
    <property type="match status" value="1"/>
</dbReference>
<organism evidence="10 11">
    <name type="scientific">Pseudoalteromonas rubra</name>
    <dbReference type="NCBI Taxonomy" id="43658"/>
    <lineage>
        <taxon>Bacteria</taxon>
        <taxon>Pseudomonadati</taxon>
        <taxon>Pseudomonadota</taxon>
        <taxon>Gammaproteobacteria</taxon>
        <taxon>Alteromonadales</taxon>
        <taxon>Pseudoalteromonadaceae</taxon>
        <taxon>Pseudoalteromonas</taxon>
    </lineage>
</organism>
<evidence type="ECO:0000256" key="4">
    <source>
        <dbReference type="ARBA" id="ARBA00022694"/>
    </source>
</evidence>
<evidence type="ECO:0000256" key="6">
    <source>
        <dbReference type="ARBA" id="ARBA00022840"/>
    </source>
</evidence>
<keyword evidence="2 8" id="KW-0963">Cytoplasm</keyword>
<dbReference type="PANTHER" id="PTHR43033:SF1">
    <property type="entry name" value="TRNA(ILE)-LYSIDINE SYNTHASE-RELATED"/>
    <property type="match status" value="1"/>
</dbReference>
<reference evidence="10 11" key="1">
    <citation type="journal article" date="2012" name="J. Bacteriol.">
        <title>Genome sequence of the cycloprodigiosin-producing bacterial strain Pseudoalteromonas rubra ATCC 29570(T).</title>
        <authorList>
            <person name="Xie B.B."/>
            <person name="Shu Y.L."/>
            <person name="Qin Q.L."/>
            <person name="Rong J.C."/>
            <person name="Zhang X.Y."/>
            <person name="Chen X.L."/>
            <person name="Zhou B.C."/>
            <person name="Zhang Y.Z."/>
        </authorList>
    </citation>
    <scope>NUCLEOTIDE SEQUENCE [LARGE SCALE GENOMIC DNA]</scope>
    <source>
        <strain evidence="10 11">DSM 6842</strain>
    </source>
</reference>
<dbReference type="InterPro" id="IPR014729">
    <property type="entry name" value="Rossmann-like_a/b/a_fold"/>
</dbReference>
<dbReference type="AlphaFoldDB" id="A0A8T0C8B5"/>
<dbReference type="InterPro" id="IPR012796">
    <property type="entry name" value="Lysidine-tRNA-synth_C"/>
</dbReference>
<evidence type="ECO:0000256" key="2">
    <source>
        <dbReference type="ARBA" id="ARBA00022490"/>
    </source>
</evidence>
<dbReference type="Gene3D" id="1.20.59.20">
    <property type="match status" value="1"/>
</dbReference>